<reference evidence="3" key="1">
    <citation type="journal article" date="2019" name="Int. J. Syst. Evol. Microbiol.">
        <title>The Global Catalogue of Microorganisms (GCM) 10K type strain sequencing project: providing services to taxonomists for standard genome sequencing and annotation.</title>
        <authorList>
            <consortium name="The Broad Institute Genomics Platform"/>
            <consortium name="The Broad Institute Genome Sequencing Center for Infectious Disease"/>
            <person name="Wu L."/>
            <person name="Ma J."/>
        </authorList>
    </citation>
    <scope>NUCLEOTIDE SEQUENCE [LARGE SCALE GENOMIC DNA]</scope>
    <source>
        <strain evidence="3">JCM 16949</strain>
    </source>
</reference>
<dbReference type="EMBL" id="BAABAE010000001">
    <property type="protein sequence ID" value="GAA3730123.1"/>
    <property type="molecule type" value="Genomic_DNA"/>
</dbReference>
<keyword evidence="3" id="KW-1185">Reference proteome</keyword>
<proteinExistence type="predicted"/>
<evidence type="ECO:0000313" key="3">
    <source>
        <dbReference type="Proteomes" id="UP001501004"/>
    </source>
</evidence>
<dbReference type="RefSeq" id="WP_344753063.1">
    <property type="nucleotide sequence ID" value="NZ_BAABAE010000001.1"/>
</dbReference>
<evidence type="ECO:0000256" key="1">
    <source>
        <dbReference type="SAM" id="MobiDB-lite"/>
    </source>
</evidence>
<organism evidence="2 3">
    <name type="scientific">Leifsonella bigeumensis</name>
    <dbReference type="NCBI Taxonomy" id="433643"/>
    <lineage>
        <taxon>Bacteria</taxon>
        <taxon>Bacillati</taxon>
        <taxon>Actinomycetota</taxon>
        <taxon>Actinomycetes</taxon>
        <taxon>Micrococcales</taxon>
        <taxon>Microbacteriaceae</taxon>
        <taxon>Leifsonella</taxon>
    </lineage>
</organism>
<accession>A0ABP7F2G9</accession>
<evidence type="ECO:0000313" key="2">
    <source>
        <dbReference type="EMBL" id="GAA3730123.1"/>
    </source>
</evidence>
<feature type="region of interest" description="Disordered" evidence="1">
    <location>
        <begin position="108"/>
        <end position="130"/>
    </location>
</feature>
<name>A0ABP7F2G9_9MICO</name>
<protein>
    <submittedName>
        <fullName evidence="2">Uncharacterized protein</fullName>
    </submittedName>
</protein>
<gene>
    <name evidence="2" type="ORF">GCM10022239_03410</name>
</gene>
<feature type="region of interest" description="Disordered" evidence="1">
    <location>
        <begin position="12"/>
        <end position="37"/>
    </location>
</feature>
<dbReference type="Proteomes" id="UP001501004">
    <property type="component" value="Unassembled WGS sequence"/>
</dbReference>
<comment type="caution">
    <text evidence="2">The sequence shown here is derived from an EMBL/GenBank/DDBJ whole genome shotgun (WGS) entry which is preliminary data.</text>
</comment>
<sequence length="150" mass="15885">MAQRVYATASDFYDFTGGDDPNEDPNGDPVAEPTTDKDLNALLRRASGLIDGLTRHSVYDADDDGYPTDADVTELFKDATCAQVAYWEETEDPTGAVSQEGTFSIGSVSIGARGRSSGNGAPDEQQSRVAPEAVEILTTAGLISAITAYR</sequence>